<evidence type="ECO:0000256" key="4">
    <source>
        <dbReference type="ARBA" id="ARBA00022989"/>
    </source>
</evidence>
<dbReference type="Gene3D" id="1.10.3730.20">
    <property type="match status" value="1"/>
</dbReference>
<keyword evidence="2" id="KW-1003">Cell membrane</keyword>
<dbReference type="EMBL" id="JBHTBY010000011">
    <property type="protein sequence ID" value="MFC7322021.1"/>
    <property type="molecule type" value="Genomic_DNA"/>
</dbReference>
<dbReference type="InterPro" id="IPR037185">
    <property type="entry name" value="EmrE-like"/>
</dbReference>
<dbReference type="Pfam" id="PF00893">
    <property type="entry name" value="Multi_Drug_Res"/>
    <property type="match status" value="1"/>
</dbReference>
<evidence type="ECO:0000256" key="2">
    <source>
        <dbReference type="ARBA" id="ARBA00022475"/>
    </source>
</evidence>
<protein>
    <submittedName>
        <fullName evidence="8">DMT family transporter</fullName>
    </submittedName>
</protein>
<dbReference type="PANTHER" id="PTHR30561">
    <property type="entry name" value="SMR FAMILY PROTON-DEPENDENT DRUG EFFLUX TRANSPORTER SUGE"/>
    <property type="match status" value="1"/>
</dbReference>
<gene>
    <name evidence="8" type="ORF">ACFQMN_14130</name>
</gene>
<dbReference type="InterPro" id="IPR045324">
    <property type="entry name" value="Small_multidrug_res"/>
</dbReference>
<accession>A0ABW2K7L1</accession>
<dbReference type="Proteomes" id="UP001596494">
    <property type="component" value="Unassembled WGS sequence"/>
</dbReference>
<comment type="similarity">
    <text evidence="6">Belongs to the drug/metabolite transporter (DMT) superfamily. Small multidrug resistance (SMR) (TC 2.A.7.1) family.</text>
</comment>
<dbReference type="RefSeq" id="WP_289216032.1">
    <property type="nucleotide sequence ID" value="NZ_JAPVRC010000004.1"/>
</dbReference>
<reference evidence="9" key="1">
    <citation type="journal article" date="2019" name="Int. J. Syst. Evol. Microbiol.">
        <title>The Global Catalogue of Microorganisms (GCM) 10K type strain sequencing project: providing services to taxonomists for standard genome sequencing and annotation.</title>
        <authorList>
            <consortium name="The Broad Institute Genomics Platform"/>
            <consortium name="The Broad Institute Genome Sequencing Center for Infectious Disease"/>
            <person name="Wu L."/>
            <person name="Ma J."/>
        </authorList>
    </citation>
    <scope>NUCLEOTIDE SEQUENCE [LARGE SCALE GENOMIC DNA]</scope>
    <source>
        <strain evidence="9">CCUG 73951</strain>
    </source>
</reference>
<feature type="transmembrane region" description="Helical" evidence="7">
    <location>
        <begin position="83"/>
        <end position="102"/>
    </location>
</feature>
<organism evidence="8 9">
    <name type="scientific">Halobacillus campisalis</name>
    <dbReference type="NCBI Taxonomy" id="435909"/>
    <lineage>
        <taxon>Bacteria</taxon>
        <taxon>Bacillati</taxon>
        <taxon>Bacillota</taxon>
        <taxon>Bacilli</taxon>
        <taxon>Bacillales</taxon>
        <taxon>Bacillaceae</taxon>
        <taxon>Halobacillus</taxon>
    </lineage>
</organism>
<evidence type="ECO:0000256" key="3">
    <source>
        <dbReference type="ARBA" id="ARBA00022692"/>
    </source>
</evidence>
<sequence>MNKEWMKIFIAAIFEVGWVIGLNHAESLTHWTATVIAIYISFHLLIASGKKLPVGTAYAVFTGLGTAGTVAAEVLFFGVPFQWLKLFLITFLLSGVIGLKFVSEGKEAEVQ</sequence>
<evidence type="ECO:0000256" key="7">
    <source>
        <dbReference type="SAM" id="Phobius"/>
    </source>
</evidence>
<evidence type="ECO:0000313" key="9">
    <source>
        <dbReference type="Proteomes" id="UP001596494"/>
    </source>
</evidence>
<feature type="transmembrane region" description="Helical" evidence="7">
    <location>
        <begin position="5"/>
        <end position="22"/>
    </location>
</feature>
<keyword evidence="4 7" id="KW-1133">Transmembrane helix</keyword>
<evidence type="ECO:0000256" key="1">
    <source>
        <dbReference type="ARBA" id="ARBA00004651"/>
    </source>
</evidence>
<comment type="caution">
    <text evidence="8">The sequence shown here is derived from an EMBL/GenBank/DDBJ whole genome shotgun (WGS) entry which is preliminary data.</text>
</comment>
<proteinExistence type="inferred from homology"/>
<comment type="subcellular location">
    <subcellularLocation>
        <location evidence="1 6">Cell membrane</location>
        <topology evidence="1 6">Multi-pass membrane protein</topology>
    </subcellularLocation>
</comment>
<evidence type="ECO:0000256" key="5">
    <source>
        <dbReference type="ARBA" id="ARBA00023136"/>
    </source>
</evidence>
<keyword evidence="3 6" id="KW-0812">Transmembrane</keyword>
<dbReference type="InterPro" id="IPR000390">
    <property type="entry name" value="Small_drug/metabolite_transptr"/>
</dbReference>
<dbReference type="SUPFAM" id="SSF103481">
    <property type="entry name" value="Multidrug resistance efflux transporter EmrE"/>
    <property type="match status" value="1"/>
</dbReference>
<dbReference type="PANTHER" id="PTHR30561:SF7">
    <property type="entry name" value="GUANIDINIUM EFFLUX SYSTEM SUBUNIT GDNC-RELATED"/>
    <property type="match status" value="1"/>
</dbReference>
<feature type="transmembrane region" description="Helical" evidence="7">
    <location>
        <begin position="28"/>
        <end position="46"/>
    </location>
</feature>
<evidence type="ECO:0000313" key="8">
    <source>
        <dbReference type="EMBL" id="MFC7322021.1"/>
    </source>
</evidence>
<keyword evidence="5 7" id="KW-0472">Membrane</keyword>
<feature type="transmembrane region" description="Helical" evidence="7">
    <location>
        <begin position="58"/>
        <end position="77"/>
    </location>
</feature>
<evidence type="ECO:0000256" key="6">
    <source>
        <dbReference type="RuleBase" id="RU003942"/>
    </source>
</evidence>
<keyword evidence="9" id="KW-1185">Reference proteome</keyword>
<name>A0ABW2K7L1_9BACI</name>